<dbReference type="EMBL" id="VIFM01000545">
    <property type="protein sequence ID" value="TQF08568.1"/>
    <property type="molecule type" value="Genomic_DNA"/>
</dbReference>
<dbReference type="FunFam" id="2.30.38.10:FF:000001">
    <property type="entry name" value="Non-ribosomal peptide synthetase PvdI"/>
    <property type="match status" value="1"/>
</dbReference>
<keyword evidence="4" id="KW-0597">Phosphoprotein</keyword>
<evidence type="ECO:0000313" key="6">
    <source>
        <dbReference type="EMBL" id="TQF08568.1"/>
    </source>
</evidence>
<dbReference type="InterPro" id="IPR025110">
    <property type="entry name" value="AMP-bd_C"/>
</dbReference>
<dbReference type="FunFam" id="1.10.1200.10:FF:000005">
    <property type="entry name" value="Nonribosomal peptide synthetase 1"/>
    <property type="match status" value="1"/>
</dbReference>
<name>A0A540WHT2_9BACT</name>
<dbReference type="Gene3D" id="1.10.1200.10">
    <property type="entry name" value="ACP-like"/>
    <property type="match status" value="1"/>
</dbReference>
<dbReference type="Proteomes" id="UP000315369">
    <property type="component" value="Unassembled WGS sequence"/>
</dbReference>
<dbReference type="GO" id="GO:0044550">
    <property type="term" value="P:secondary metabolite biosynthetic process"/>
    <property type="evidence" value="ECO:0007669"/>
    <property type="project" value="TreeGrafter"/>
</dbReference>
<evidence type="ECO:0000259" key="5">
    <source>
        <dbReference type="PROSITE" id="PS50075"/>
    </source>
</evidence>
<comment type="caution">
    <text evidence="6">The sequence shown here is derived from an EMBL/GenBank/DDBJ whole genome shotgun (WGS) entry which is preliminary data.</text>
</comment>
<dbReference type="InterPro" id="IPR020806">
    <property type="entry name" value="PKS_PP-bd"/>
</dbReference>
<dbReference type="GO" id="GO:0005737">
    <property type="term" value="C:cytoplasm"/>
    <property type="evidence" value="ECO:0007669"/>
    <property type="project" value="TreeGrafter"/>
</dbReference>
<dbReference type="InterPro" id="IPR023213">
    <property type="entry name" value="CAT-like_dom_sf"/>
</dbReference>
<dbReference type="Gene3D" id="3.30.559.10">
    <property type="entry name" value="Chloramphenicol acetyltransferase-like domain"/>
    <property type="match status" value="1"/>
</dbReference>
<accession>A0A540WHT2</accession>
<dbReference type="GO" id="GO:0003824">
    <property type="term" value="F:catalytic activity"/>
    <property type="evidence" value="ECO:0007669"/>
    <property type="project" value="InterPro"/>
</dbReference>
<dbReference type="SUPFAM" id="SSF56801">
    <property type="entry name" value="Acetyl-CoA synthetase-like"/>
    <property type="match status" value="1"/>
</dbReference>
<dbReference type="InterPro" id="IPR006162">
    <property type="entry name" value="Ppantetheine_attach_site"/>
</dbReference>
<dbReference type="InterPro" id="IPR042099">
    <property type="entry name" value="ANL_N_sf"/>
</dbReference>
<dbReference type="GO" id="GO:0031177">
    <property type="term" value="F:phosphopantetheine binding"/>
    <property type="evidence" value="ECO:0007669"/>
    <property type="project" value="InterPro"/>
</dbReference>
<evidence type="ECO:0000256" key="4">
    <source>
        <dbReference type="ARBA" id="ARBA00022553"/>
    </source>
</evidence>
<dbReference type="Pfam" id="PF00550">
    <property type="entry name" value="PP-binding"/>
    <property type="match status" value="1"/>
</dbReference>
<dbReference type="SMART" id="SM00823">
    <property type="entry name" value="PKS_PP"/>
    <property type="match status" value="1"/>
</dbReference>
<dbReference type="Pfam" id="PF00668">
    <property type="entry name" value="Condensation"/>
    <property type="match status" value="1"/>
</dbReference>
<evidence type="ECO:0000256" key="3">
    <source>
        <dbReference type="ARBA" id="ARBA00022450"/>
    </source>
</evidence>
<dbReference type="InterPro" id="IPR045851">
    <property type="entry name" value="AMP-bd_C_sf"/>
</dbReference>
<reference evidence="6 7" key="1">
    <citation type="submission" date="2019-06" db="EMBL/GenBank/DDBJ databases">
        <authorList>
            <person name="Livingstone P."/>
            <person name="Whitworth D."/>
        </authorList>
    </citation>
    <scope>NUCLEOTIDE SEQUENCE [LARGE SCALE GENOMIC DNA]</scope>
    <source>
        <strain evidence="6 7">AM401</strain>
    </source>
</reference>
<gene>
    <name evidence="6" type="ORF">FJV41_49225</name>
</gene>
<dbReference type="Pfam" id="PF13193">
    <property type="entry name" value="AMP-binding_C"/>
    <property type="match status" value="1"/>
</dbReference>
<dbReference type="OrthoDB" id="5349841at2"/>
<dbReference type="InterPro" id="IPR001242">
    <property type="entry name" value="Condensation_dom"/>
</dbReference>
<evidence type="ECO:0000313" key="7">
    <source>
        <dbReference type="Proteomes" id="UP000315369"/>
    </source>
</evidence>
<dbReference type="RefSeq" id="WP_141649517.1">
    <property type="nucleotide sequence ID" value="NZ_VIFM01000545.1"/>
</dbReference>
<dbReference type="FunFam" id="3.30.300.30:FF:000010">
    <property type="entry name" value="Enterobactin synthetase component F"/>
    <property type="match status" value="1"/>
</dbReference>
<sequence>CSGEALPAELVRRAHALLPASAEVHNLYGPTEAAVDVSFWHCARGDSRHFVPIGRPVSNTQLHVLDATGLPTPVGVPGELFIGGVQVGLGYLSRPALTAERFLPDAFSAIPGARLYRTGDVARWLPDGSLEYLGRADFQVKLRGFRIELGEIEAALLAAPGVSDAVVVLREDASAPRLVAYLVASAELDTQALRASLSQRLPEFMVPSAFATLPTLPLSPNGKVDRRALPAPDLKPREEGDFLEPQTSPQQALARIWTELLGVPRIGLRDNFFELGGDSILAIQVVSRARQAGLHLAANQLFQHQTLEALARVAKQQGGPQVDSGMVLGTSLLTPIQLDFFEKELLEPHHFAQAFMLASSEPVDVPCLEAALRAVVAHHDTLRLRFTRRQDGTWHQEFTGLESL</sequence>
<dbReference type="InterPro" id="IPR000873">
    <property type="entry name" value="AMP-dep_synth/lig_dom"/>
</dbReference>
<dbReference type="PROSITE" id="PS00012">
    <property type="entry name" value="PHOSPHOPANTETHEINE"/>
    <property type="match status" value="1"/>
</dbReference>
<dbReference type="PROSITE" id="PS50075">
    <property type="entry name" value="CARRIER"/>
    <property type="match status" value="1"/>
</dbReference>
<keyword evidence="3" id="KW-0596">Phosphopantetheine</keyword>
<dbReference type="AlphaFoldDB" id="A0A540WHT2"/>
<feature type="domain" description="Carrier" evidence="5">
    <location>
        <begin position="244"/>
        <end position="318"/>
    </location>
</feature>
<protein>
    <submittedName>
        <fullName evidence="6">AMP-binding protein</fullName>
    </submittedName>
</protein>
<evidence type="ECO:0000256" key="1">
    <source>
        <dbReference type="ARBA" id="ARBA00001957"/>
    </source>
</evidence>
<dbReference type="Gene3D" id="3.40.50.12780">
    <property type="entry name" value="N-terminal domain of ligase-like"/>
    <property type="match status" value="1"/>
</dbReference>
<dbReference type="SUPFAM" id="SSF47336">
    <property type="entry name" value="ACP-like"/>
    <property type="match status" value="1"/>
</dbReference>
<feature type="non-terminal residue" evidence="6">
    <location>
        <position position="404"/>
    </location>
</feature>
<feature type="non-terminal residue" evidence="6">
    <location>
        <position position="1"/>
    </location>
</feature>
<keyword evidence="7" id="KW-1185">Reference proteome</keyword>
<proteinExistence type="inferred from homology"/>
<evidence type="ECO:0000256" key="2">
    <source>
        <dbReference type="ARBA" id="ARBA00006432"/>
    </source>
</evidence>
<dbReference type="PANTHER" id="PTHR45527:SF1">
    <property type="entry name" value="FATTY ACID SYNTHASE"/>
    <property type="match status" value="1"/>
</dbReference>
<dbReference type="InterPro" id="IPR009081">
    <property type="entry name" value="PP-bd_ACP"/>
</dbReference>
<dbReference type="GO" id="GO:0043041">
    <property type="term" value="P:amino acid activation for nonribosomal peptide biosynthetic process"/>
    <property type="evidence" value="ECO:0007669"/>
    <property type="project" value="TreeGrafter"/>
</dbReference>
<dbReference type="InterPro" id="IPR036736">
    <property type="entry name" value="ACP-like_sf"/>
</dbReference>
<dbReference type="Pfam" id="PF00501">
    <property type="entry name" value="AMP-binding"/>
    <property type="match status" value="1"/>
</dbReference>
<organism evidence="6 7">
    <name type="scientific">Myxococcus llanfairpwllgwyngyllgogerychwyrndrobwllllantysiliogogogochensis</name>
    <dbReference type="NCBI Taxonomy" id="2590453"/>
    <lineage>
        <taxon>Bacteria</taxon>
        <taxon>Pseudomonadati</taxon>
        <taxon>Myxococcota</taxon>
        <taxon>Myxococcia</taxon>
        <taxon>Myxococcales</taxon>
        <taxon>Cystobacterineae</taxon>
        <taxon>Myxococcaceae</taxon>
        <taxon>Myxococcus</taxon>
    </lineage>
</organism>
<comment type="cofactor">
    <cofactor evidence="1">
        <name>pantetheine 4'-phosphate</name>
        <dbReference type="ChEBI" id="CHEBI:47942"/>
    </cofactor>
</comment>
<dbReference type="PANTHER" id="PTHR45527">
    <property type="entry name" value="NONRIBOSOMAL PEPTIDE SYNTHETASE"/>
    <property type="match status" value="1"/>
</dbReference>
<comment type="similarity">
    <text evidence="2">Belongs to the ATP-dependent AMP-binding enzyme family.</text>
</comment>
<dbReference type="SUPFAM" id="SSF52777">
    <property type="entry name" value="CoA-dependent acyltransferases"/>
    <property type="match status" value="1"/>
</dbReference>
<dbReference type="Gene3D" id="3.30.300.30">
    <property type="match status" value="1"/>
</dbReference>